<dbReference type="InterPro" id="IPR018483">
    <property type="entry name" value="Carb_kinase_FGGY_CS"/>
</dbReference>
<dbReference type="InterPro" id="IPR018485">
    <property type="entry name" value="FGGY_C"/>
</dbReference>
<dbReference type="PANTHER" id="PTHR43095">
    <property type="entry name" value="SUGAR KINASE"/>
    <property type="match status" value="1"/>
</dbReference>
<dbReference type="SUPFAM" id="SSF53067">
    <property type="entry name" value="Actin-like ATPase domain"/>
    <property type="match status" value="2"/>
</dbReference>
<sequence>MECFVGIDLGTSSVRAIAVNPKGRTVAAGQCEYDILKPALNQAEQDMEKLWQAAVLAIRQMLSADKGLADRIRGIGFSGQMHGLVMLDAEARLIRNAIIWADQRSGPQIEKIYRVIPREQFGEIYCNKLSTGFLLPSLLWVREHEPQNYEKVRKVLLPKDYIRYRICGELGTDASDASGTGMWDMKRRDWAYGLLEKLDILRDMMTVSRESYGQAGVVTKECARETGLRAGTFVAYGGGDSLMMELGNGMIRSGRMASTIGTACHLTCALEKPLYDTKLRTNTWCHGEEGLWSIMGAHLSGGVALKWLKNQILGFKDFNTMTEEAEAVPAGSEGMLFLPYLNGERTPHNDPDARAVYLGMTLKHTRAHMIRSTMEGIVYSMKESYAIFQSLGIRAQRMIAAGGGANSRLFCQLQADMYQCPIYRNQGNEQAGLGAAMTAAVGCGYFRNYEEACESMVHLSSQVTEPISANVKRYEEEFLRFKEIYHSNKRLF</sequence>
<evidence type="ECO:0000256" key="7">
    <source>
        <dbReference type="ARBA" id="ARBA00023277"/>
    </source>
</evidence>
<keyword evidence="7 9" id="KW-0119">Carbohydrate metabolism</keyword>
<evidence type="ECO:0000256" key="1">
    <source>
        <dbReference type="ARBA" id="ARBA00009156"/>
    </source>
</evidence>
<dbReference type="Pfam" id="PF00370">
    <property type="entry name" value="FGGY_N"/>
    <property type="match status" value="1"/>
</dbReference>
<dbReference type="InterPro" id="IPR018484">
    <property type="entry name" value="FGGY_N"/>
</dbReference>
<dbReference type="AlphaFoldDB" id="A0A7X3MKG3"/>
<accession>A0A7X3MKG3</accession>
<dbReference type="InterPro" id="IPR043129">
    <property type="entry name" value="ATPase_NBD"/>
</dbReference>
<keyword evidence="2 9" id="KW-0859">Xylose metabolism</keyword>
<keyword evidence="5 8" id="KW-0418">Kinase</keyword>
<name>A0A7X3MKG3_9FIRM</name>
<dbReference type="PANTHER" id="PTHR43095:SF5">
    <property type="entry name" value="XYLULOSE KINASE"/>
    <property type="match status" value="1"/>
</dbReference>
<evidence type="ECO:0000256" key="5">
    <source>
        <dbReference type="ARBA" id="ARBA00022777"/>
    </source>
</evidence>
<keyword evidence="4 9" id="KW-0547">Nucleotide-binding</keyword>
<keyword evidence="6 9" id="KW-0067">ATP-binding</keyword>
<dbReference type="Proteomes" id="UP000460412">
    <property type="component" value="Unassembled WGS sequence"/>
</dbReference>
<evidence type="ECO:0000256" key="8">
    <source>
        <dbReference type="RuleBase" id="RU003733"/>
    </source>
</evidence>
<feature type="domain" description="Carbohydrate kinase FGGY C-terminal" evidence="11">
    <location>
        <begin position="257"/>
        <end position="442"/>
    </location>
</feature>
<evidence type="ECO:0000313" key="12">
    <source>
        <dbReference type="EMBL" id="MXP78076.1"/>
    </source>
</evidence>
<evidence type="ECO:0000256" key="9">
    <source>
        <dbReference type="RuleBase" id="RU364073"/>
    </source>
</evidence>
<dbReference type="NCBIfam" id="TIGR01312">
    <property type="entry name" value="XylB"/>
    <property type="match status" value="1"/>
</dbReference>
<evidence type="ECO:0000256" key="2">
    <source>
        <dbReference type="ARBA" id="ARBA00022629"/>
    </source>
</evidence>
<dbReference type="Pfam" id="PF02782">
    <property type="entry name" value="FGGY_C"/>
    <property type="match status" value="1"/>
</dbReference>
<dbReference type="GO" id="GO:0004856">
    <property type="term" value="F:D-xylulokinase activity"/>
    <property type="evidence" value="ECO:0007669"/>
    <property type="project" value="UniProtKB-EC"/>
</dbReference>
<evidence type="ECO:0000259" key="10">
    <source>
        <dbReference type="Pfam" id="PF00370"/>
    </source>
</evidence>
<comment type="similarity">
    <text evidence="1 8">Belongs to the FGGY kinase family.</text>
</comment>
<evidence type="ECO:0000259" key="11">
    <source>
        <dbReference type="Pfam" id="PF02782"/>
    </source>
</evidence>
<dbReference type="InterPro" id="IPR006000">
    <property type="entry name" value="Xylulokinase"/>
</dbReference>
<comment type="catalytic activity">
    <reaction evidence="9">
        <text>D-xylulose + ATP = D-xylulose 5-phosphate + ADP + H(+)</text>
        <dbReference type="Rhea" id="RHEA:10964"/>
        <dbReference type="ChEBI" id="CHEBI:15378"/>
        <dbReference type="ChEBI" id="CHEBI:17140"/>
        <dbReference type="ChEBI" id="CHEBI:30616"/>
        <dbReference type="ChEBI" id="CHEBI:57737"/>
        <dbReference type="ChEBI" id="CHEBI:456216"/>
        <dbReference type="EC" id="2.7.1.17"/>
    </reaction>
</comment>
<proteinExistence type="inferred from homology"/>
<dbReference type="InterPro" id="IPR000577">
    <property type="entry name" value="Carb_kinase_FGGY"/>
</dbReference>
<evidence type="ECO:0000313" key="13">
    <source>
        <dbReference type="Proteomes" id="UP000460412"/>
    </source>
</evidence>
<keyword evidence="3 8" id="KW-0808">Transferase</keyword>
<dbReference type="PROSITE" id="PS00445">
    <property type="entry name" value="FGGY_KINASES_2"/>
    <property type="match status" value="1"/>
</dbReference>
<reference evidence="12 13" key="1">
    <citation type="submission" date="2019-12" db="EMBL/GenBank/DDBJ databases">
        <title>Sporaefaciens musculi gen. nov., sp. nov., a novel bacterium isolated from the caecum of an obese mouse.</title>
        <authorList>
            <person name="Rasmussen T.S."/>
            <person name="Streidl T."/>
            <person name="Hitch T.C.A."/>
            <person name="Wortmann E."/>
            <person name="Deptula P."/>
            <person name="Hansen M."/>
            <person name="Nielsen D.S."/>
            <person name="Clavel T."/>
            <person name="Vogensen F.K."/>
        </authorList>
    </citation>
    <scope>NUCLEOTIDE SEQUENCE [LARGE SCALE GENOMIC DNA]</scope>
    <source>
        <strain evidence="12 13">WCA-9-b2</strain>
    </source>
</reference>
<keyword evidence="13" id="KW-1185">Reference proteome</keyword>
<feature type="domain" description="Carbohydrate kinase FGGY N-terminal" evidence="10">
    <location>
        <begin position="4"/>
        <end position="247"/>
    </location>
</feature>
<dbReference type="CDD" id="cd07808">
    <property type="entry name" value="ASKHA_NBD_FGGY_EcXK-like"/>
    <property type="match status" value="1"/>
</dbReference>
<dbReference type="GO" id="GO:0005524">
    <property type="term" value="F:ATP binding"/>
    <property type="evidence" value="ECO:0007669"/>
    <property type="project" value="UniProtKB-KW"/>
</dbReference>
<dbReference type="Gene3D" id="3.30.420.40">
    <property type="match status" value="2"/>
</dbReference>
<dbReference type="PIRSF" id="PIRSF000538">
    <property type="entry name" value="GlpK"/>
    <property type="match status" value="1"/>
</dbReference>
<dbReference type="GO" id="GO:0042732">
    <property type="term" value="P:D-xylose metabolic process"/>
    <property type="evidence" value="ECO:0007669"/>
    <property type="project" value="UniProtKB-KW"/>
</dbReference>
<dbReference type="InterPro" id="IPR050406">
    <property type="entry name" value="FGGY_Carb_Kinase"/>
</dbReference>
<organism evidence="12 13">
    <name type="scientific">Sporofaciens musculi</name>
    <dbReference type="NCBI Taxonomy" id="2681861"/>
    <lineage>
        <taxon>Bacteria</taxon>
        <taxon>Bacillati</taxon>
        <taxon>Bacillota</taxon>
        <taxon>Clostridia</taxon>
        <taxon>Lachnospirales</taxon>
        <taxon>Lachnospiraceae</taxon>
        <taxon>Sporofaciens</taxon>
    </lineage>
</organism>
<evidence type="ECO:0000256" key="6">
    <source>
        <dbReference type="ARBA" id="ARBA00022840"/>
    </source>
</evidence>
<evidence type="ECO:0000256" key="4">
    <source>
        <dbReference type="ARBA" id="ARBA00022741"/>
    </source>
</evidence>
<evidence type="ECO:0000256" key="3">
    <source>
        <dbReference type="ARBA" id="ARBA00022679"/>
    </source>
</evidence>
<dbReference type="EMBL" id="WUQX01000001">
    <property type="protein sequence ID" value="MXP78076.1"/>
    <property type="molecule type" value="Genomic_DNA"/>
</dbReference>
<protein>
    <recommendedName>
        <fullName evidence="9">Xylulose kinase</fullName>
        <shortName evidence="9">Xylulokinase</shortName>
        <ecNumber evidence="9">2.7.1.17</ecNumber>
    </recommendedName>
</protein>
<dbReference type="EC" id="2.7.1.17" evidence="9"/>
<dbReference type="RefSeq" id="WP_159754159.1">
    <property type="nucleotide sequence ID" value="NZ_WUQX01000001.1"/>
</dbReference>
<comment type="caution">
    <text evidence="12">The sequence shown here is derived from an EMBL/GenBank/DDBJ whole genome shotgun (WGS) entry which is preliminary data.</text>
</comment>
<dbReference type="GO" id="GO:0005997">
    <property type="term" value="P:xylulose metabolic process"/>
    <property type="evidence" value="ECO:0007669"/>
    <property type="project" value="InterPro"/>
</dbReference>
<gene>
    <name evidence="9 12" type="primary">xylB</name>
    <name evidence="12" type="ORF">GN277_22785</name>
</gene>